<organism evidence="3 4">
    <name type="scientific">Ectopseudomonas mendocina</name>
    <name type="common">Pseudomonas mendocina</name>
    <dbReference type="NCBI Taxonomy" id="300"/>
    <lineage>
        <taxon>Bacteria</taxon>
        <taxon>Pseudomonadati</taxon>
        <taxon>Pseudomonadota</taxon>
        <taxon>Gammaproteobacteria</taxon>
        <taxon>Pseudomonadales</taxon>
        <taxon>Pseudomonadaceae</taxon>
        <taxon>Ectopseudomonas</taxon>
    </lineage>
</organism>
<dbReference type="AlphaFoldDB" id="A0A379PLG5"/>
<dbReference type="PROSITE" id="PS51688">
    <property type="entry name" value="ICA"/>
    <property type="match status" value="1"/>
</dbReference>
<gene>
    <name evidence="3" type="ORF">NCTC10899_05051</name>
</gene>
<dbReference type="OrthoDB" id="564699at2"/>
<dbReference type="PANTHER" id="PTHR13029:SF18">
    <property type="entry name" value="MYELIN REGULATORY FACTOR HOMOLOG 1"/>
    <property type="match status" value="1"/>
</dbReference>
<evidence type="ECO:0000259" key="2">
    <source>
        <dbReference type="PROSITE" id="PS51688"/>
    </source>
</evidence>
<dbReference type="Proteomes" id="UP000254260">
    <property type="component" value="Unassembled WGS sequence"/>
</dbReference>
<protein>
    <submittedName>
        <fullName evidence="3">Tail fiber protein H</fullName>
    </submittedName>
</protein>
<dbReference type="GO" id="GO:0003700">
    <property type="term" value="F:DNA-binding transcription factor activity"/>
    <property type="evidence" value="ECO:0007669"/>
    <property type="project" value="TreeGrafter"/>
</dbReference>
<sequence length="1118" mass="114106">MSWYRAGTINLTNGSVDVIGVGTAFKSEVRFSDILLVDGKLSEIVRIDSDTALKLATPWEGPTVSGVSFAVIRNLTNASNYDLMKKIEEFLTDRQRSLDEFVDWINATPVTTGAPDAGKFPLTDRYGVKVFCKSPQQLEYEAEVRLNRQDELIDETEAILTESEARLAAIGDQQAWANQILGYKNDAAASATLAQKWADNPENTAVTTGKYSAKHHAIKAAASQADVTTRQADVTTKHNSVIALEQQAQAARTAAQTSETNAKTSETNAAGSATGAASSASAAAASKSGADAAKTAAEAAKTAAQTSEANAASSATAAASSASASATSANTSKDWAEKTTGAVTGSQYSAKYHSQQAQSAAADVTTKQADVIARQADVQTRQSDVISRQNNVISLESSALSSKNAAASSATSAGTKATEASNSATSAATSATNALVSENKASKWAEEAENVTVETGKYSAKHHATKAAASATAAASSASAAATSKTGADSAKAAAETAKTAAETARNAAQVAKADAEAARDTAIAAAATLTGNLVEYGSIDLSSGAYPATPTNAGFWKVTVGGSVGGVDYGVGDTLVYSKNLDQFYKIDNTESVTSVNGKTGAVALVPSDIGALEAGGTAVAAQKLSTARTISATGDATGSASFDGSANISISLTVVDNSHNHTIGNVTGLQAALDAKQPSLGFAPIQQGTGAGQGNNAVKMGWSASGLLLQVDSTDFANVWPISISKNAATATKLQTARTINGVAFDGSANITVEDSTKLPLTGGDLTGDLSITKSNPWITLDSDSAGGNGVEQGAGISIGESGKKGAASLHLTYTGDGYGHIGMGAVDPTSGIPAYRAMSFFYQNANVTFHGTISGNGSGLTSLNASQLTSGTIPDARLTGTYTGVNITGNAATATKLATARTINGVAFDGSANISIQDPTSIAKAGDTITGKISVGNTANRSAGMYGIYDSTKTGHVWSMGTGYAIPDDGTDFGTLYGMAYKHTNNATGGTMAGGHQIVFCNAGTPGAAIGMAGNIWTSGNVTAYSDIRVKTNIQVIPEALCKVMQLRGVTYERTDRNGERQTGLIAQEVQKVMPEAVSGDDMLSVAYGNLVGLLVEAIKELKAEVDELKMKVAA</sequence>
<evidence type="ECO:0000313" key="4">
    <source>
        <dbReference type="Proteomes" id="UP000254260"/>
    </source>
</evidence>
<dbReference type="GO" id="GO:0016540">
    <property type="term" value="P:protein autoprocessing"/>
    <property type="evidence" value="ECO:0007669"/>
    <property type="project" value="TreeGrafter"/>
</dbReference>
<dbReference type="GO" id="GO:0045893">
    <property type="term" value="P:positive regulation of DNA-templated transcription"/>
    <property type="evidence" value="ECO:0007669"/>
    <property type="project" value="TreeGrafter"/>
</dbReference>
<feature type="region of interest" description="Disordered" evidence="1">
    <location>
        <begin position="410"/>
        <end position="429"/>
    </location>
</feature>
<dbReference type="GO" id="GO:0043565">
    <property type="term" value="F:sequence-specific DNA binding"/>
    <property type="evidence" value="ECO:0007669"/>
    <property type="project" value="TreeGrafter"/>
</dbReference>
<accession>A0A379PLG5</accession>
<reference evidence="3 4" key="1">
    <citation type="submission" date="2018-06" db="EMBL/GenBank/DDBJ databases">
        <authorList>
            <consortium name="Pathogen Informatics"/>
            <person name="Doyle S."/>
        </authorList>
    </citation>
    <scope>NUCLEOTIDE SEQUENCE [LARGE SCALE GENOMIC DNA]</scope>
    <source>
        <strain evidence="3 4">NCTC10899</strain>
    </source>
</reference>
<evidence type="ECO:0000256" key="1">
    <source>
        <dbReference type="SAM" id="MobiDB-lite"/>
    </source>
</evidence>
<dbReference type="InterPro" id="IPR030392">
    <property type="entry name" value="S74_ICA"/>
</dbReference>
<dbReference type="Pfam" id="PF13884">
    <property type="entry name" value="Peptidase_S74"/>
    <property type="match status" value="1"/>
</dbReference>
<dbReference type="InterPro" id="IPR051577">
    <property type="entry name" value="MRF-like"/>
</dbReference>
<evidence type="ECO:0000313" key="3">
    <source>
        <dbReference type="EMBL" id="SUE95810.1"/>
    </source>
</evidence>
<dbReference type="EMBL" id="UGUU01000002">
    <property type="protein sequence ID" value="SUE95810.1"/>
    <property type="molecule type" value="Genomic_DNA"/>
</dbReference>
<proteinExistence type="predicted"/>
<feature type="domain" description="Peptidase S74" evidence="2">
    <location>
        <begin position="1029"/>
        <end position="1116"/>
    </location>
</feature>
<name>A0A379PLG5_ECTME</name>
<dbReference type="PANTHER" id="PTHR13029">
    <property type="match status" value="1"/>
</dbReference>
<dbReference type="RefSeq" id="WP_115292668.1">
    <property type="nucleotide sequence ID" value="NZ_UGUU01000002.1"/>
</dbReference>